<comment type="caution">
    <text evidence="2">The sequence shown here is derived from an EMBL/GenBank/DDBJ whole genome shotgun (WGS) entry which is preliminary data.</text>
</comment>
<feature type="domain" description="MurNAc-LAA" evidence="1">
    <location>
        <begin position="59"/>
        <end position="168"/>
    </location>
</feature>
<proteinExistence type="predicted"/>
<dbReference type="GO" id="GO:0009253">
    <property type="term" value="P:peptidoglycan catabolic process"/>
    <property type="evidence" value="ECO:0007669"/>
    <property type="project" value="InterPro"/>
</dbReference>
<gene>
    <name evidence="2" type="ORF">IAD32_02110</name>
</gene>
<organism evidence="2 3">
    <name type="scientific">Candidatus Scatavimonas merdigallinarum</name>
    <dbReference type="NCBI Taxonomy" id="2840914"/>
    <lineage>
        <taxon>Bacteria</taxon>
        <taxon>Bacillati</taxon>
        <taxon>Bacillota</taxon>
        <taxon>Clostridia</taxon>
        <taxon>Eubacteriales</taxon>
        <taxon>Oscillospiraceae</taxon>
        <taxon>Oscillospiraceae incertae sedis</taxon>
        <taxon>Candidatus Scatavimonas</taxon>
    </lineage>
</organism>
<accession>A0A9D1CU29</accession>
<reference evidence="2" key="2">
    <citation type="journal article" date="2021" name="PeerJ">
        <title>Extensive microbial diversity within the chicken gut microbiome revealed by metagenomics and culture.</title>
        <authorList>
            <person name="Gilroy R."/>
            <person name="Ravi A."/>
            <person name="Getino M."/>
            <person name="Pursley I."/>
            <person name="Horton D.L."/>
            <person name="Alikhan N.F."/>
            <person name="Baker D."/>
            <person name="Gharbi K."/>
            <person name="Hall N."/>
            <person name="Watson M."/>
            <person name="Adriaenssens E.M."/>
            <person name="Foster-Nyarko E."/>
            <person name="Jarju S."/>
            <person name="Secka A."/>
            <person name="Antonio M."/>
            <person name="Oren A."/>
            <person name="Chaudhuri R.R."/>
            <person name="La Ragione R."/>
            <person name="Hildebrand F."/>
            <person name="Pallen M.J."/>
        </authorList>
    </citation>
    <scope>NUCLEOTIDE SEQUENCE</scope>
    <source>
        <strain evidence="2">ChiSjej1B19-3389</strain>
    </source>
</reference>
<dbReference type="SUPFAM" id="SSF53187">
    <property type="entry name" value="Zn-dependent exopeptidases"/>
    <property type="match status" value="1"/>
</dbReference>
<sequence length="309" mass="33440">MAKKIYLSPSNQNNNTYATGNTNEMVQCNKIAESAKKALERCGFSVKKAPQGQSMYTTVEQSNSWGADLHIPIHTNAYNGKVTGGTLVMLYSMGADNLKAGECILNAVGPISPGPDYSIRSNPELYELNATVATATYTEVEFHDTVTGAQWIINNTEKIGEAIAEGVCNLYDVAYLPEGSGGSSGGKPITDNLYRVRKSWEDVKSQLGAFSVLDYAKAMADKNPGYFVFDGKGAKIYTPASSVLGKLTLKDVPLYISATAKEKSTTVSGVYYRWDDDVVSGRVRITNSRENIGKAGQVTGWIDLQYTVS</sequence>
<dbReference type="SMART" id="SM00646">
    <property type="entry name" value="Ami_3"/>
    <property type="match status" value="1"/>
</dbReference>
<reference evidence="2" key="1">
    <citation type="submission" date="2020-10" db="EMBL/GenBank/DDBJ databases">
        <authorList>
            <person name="Gilroy R."/>
        </authorList>
    </citation>
    <scope>NUCLEOTIDE SEQUENCE</scope>
    <source>
        <strain evidence="2">ChiSjej1B19-3389</strain>
    </source>
</reference>
<dbReference type="Proteomes" id="UP000886787">
    <property type="component" value="Unassembled WGS sequence"/>
</dbReference>
<evidence type="ECO:0000259" key="1">
    <source>
        <dbReference type="SMART" id="SM00646"/>
    </source>
</evidence>
<dbReference type="GO" id="GO:0008745">
    <property type="term" value="F:N-acetylmuramoyl-L-alanine amidase activity"/>
    <property type="evidence" value="ECO:0007669"/>
    <property type="project" value="InterPro"/>
</dbReference>
<dbReference type="InterPro" id="IPR002508">
    <property type="entry name" value="MurNAc-LAA_cat"/>
</dbReference>
<dbReference type="Gene3D" id="3.40.630.40">
    <property type="entry name" value="Zn-dependent exopeptidases"/>
    <property type="match status" value="1"/>
</dbReference>
<dbReference type="Pfam" id="PF01520">
    <property type="entry name" value="Amidase_3"/>
    <property type="match status" value="1"/>
</dbReference>
<dbReference type="EMBL" id="DVFW01000014">
    <property type="protein sequence ID" value="HIQ80063.1"/>
    <property type="molecule type" value="Genomic_DNA"/>
</dbReference>
<name>A0A9D1CU29_9FIRM</name>
<evidence type="ECO:0000313" key="2">
    <source>
        <dbReference type="EMBL" id="HIQ80063.1"/>
    </source>
</evidence>
<protein>
    <submittedName>
        <fullName evidence="2">N-acetylmuramoyl-L-alanine amidase</fullName>
    </submittedName>
</protein>
<dbReference type="AlphaFoldDB" id="A0A9D1CU29"/>
<evidence type="ECO:0000313" key="3">
    <source>
        <dbReference type="Proteomes" id="UP000886787"/>
    </source>
</evidence>